<evidence type="ECO:0000256" key="1">
    <source>
        <dbReference type="ARBA" id="ARBA00004948"/>
    </source>
</evidence>
<dbReference type="GO" id="GO:0016787">
    <property type="term" value="F:hydrolase activity"/>
    <property type="evidence" value="ECO:0007669"/>
    <property type="project" value="UniProtKB-KW"/>
</dbReference>
<dbReference type="PANTHER" id="PTHR43198">
    <property type="entry name" value="BIFUNCTIONAL TH2 PROTEIN"/>
    <property type="match status" value="1"/>
</dbReference>
<dbReference type="PANTHER" id="PTHR43198:SF2">
    <property type="entry name" value="SI:CH1073-67J19.1-RELATED"/>
    <property type="match status" value="1"/>
</dbReference>
<sequence>MASLSDSLWHRNRVLVEAALEHPFVQGIASGELARATFAYYVGQDAAFLDAFCRAYALALAKSPDQYGLIAFWELLNAAADELRLHQGYATRWDVDLQQAADPATSAYTNFLLAVAALEPVGHIAAATTPCMRLYAYLGQQLAAQTKPESAYREWVMTYSSAQFEALARRLEVLLDRYGGDHDRLAVLYHQAMELELRFFDAASRWERP</sequence>
<keyword evidence="2" id="KW-0378">Hydrolase</keyword>
<reference evidence="2 3" key="1">
    <citation type="journal article" date="2019" name="Emerg. Microbes Infect.">
        <title>Comprehensive subspecies identification of 175 nontuberculous mycobacteria species based on 7547 genomic profiles.</title>
        <authorList>
            <person name="Matsumoto Y."/>
            <person name="Kinjo T."/>
            <person name="Motooka D."/>
            <person name="Nabeya D."/>
            <person name="Jung N."/>
            <person name="Uechi K."/>
            <person name="Horii T."/>
            <person name="Iida T."/>
            <person name="Fujita J."/>
            <person name="Nakamura S."/>
        </authorList>
    </citation>
    <scope>NUCLEOTIDE SEQUENCE [LARGE SCALE GENOMIC DNA]</scope>
    <source>
        <strain evidence="2 3">JCM 14233</strain>
    </source>
</reference>
<dbReference type="EMBL" id="AP022575">
    <property type="protein sequence ID" value="BBX76069.1"/>
    <property type="molecule type" value="Genomic_DNA"/>
</dbReference>
<dbReference type="CDD" id="cd19368">
    <property type="entry name" value="TenA_C_AtTH2-like"/>
    <property type="match status" value="1"/>
</dbReference>
<name>A0A7I7MY33_9MYCO</name>
<dbReference type="Gene3D" id="1.20.910.10">
    <property type="entry name" value="Heme oxygenase-like"/>
    <property type="match status" value="1"/>
</dbReference>
<comment type="pathway">
    <text evidence="1">Cofactor biosynthesis; thiamine diphosphate biosynthesis.</text>
</comment>
<dbReference type="InterPro" id="IPR016084">
    <property type="entry name" value="Haem_Oase-like_multi-hlx"/>
</dbReference>
<dbReference type="Proteomes" id="UP000467236">
    <property type="component" value="Chromosome"/>
</dbReference>
<dbReference type="RefSeq" id="WP_083048510.1">
    <property type="nucleotide sequence ID" value="NZ_AP022575.1"/>
</dbReference>
<dbReference type="KEGG" id="mshj:MSHI_39750"/>
<evidence type="ECO:0000313" key="3">
    <source>
        <dbReference type="Proteomes" id="UP000467236"/>
    </source>
</evidence>
<keyword evidence="3" id="KW-1185">Reference proteome</keyword>
<accession>A0A7I7MY33</accession>
<dbReference type="InterPro" id="IPR050967">
    <property type="entry name" value="Thiamine_Salvage_TenA"/>
</dbReference>
<dbReference type="OrthoDB" id="34166at2"/>
<gene>
    <name evidence="2" type="ORF">MSHI_39750</name>
</gene>
<dbReference type="InterPro" id="IPR004305">
    <property type="entry name" value="Thiaminase-2/PQQC"/>
</dbReference>
<dbReference type="Pfam" id="PF03070">
    <property type="entry name" value="TENA_THI-4"/>
    <property type="match status" value="1"/>
</dbReference>
<dbReference type="GO" id="GO:0005829">
    <property type="term" value="C:cytosol"/>
    <property type="evidence" value="ECO:0007669"/>
    <property type="project" value="TreeGrafter"/>
</dbReference>
<dbReference type="AlphaFoldDB" id="A0A7I7MY33"/>
<dbReference type="SUPFAM" id="SSF48613">
    <property type="entry name" value="Heme oxygenase-like"/>
    <property type="match status" value="1"/>
</dbReference>
<proteinExistence type="predicted"/>
<evidence type="ECO:0000313" key="2">
    <source>
        <dbReference type="EMBL" id="BBX76069.1"/>
    </source>
</evidence>
<protein>
    <submittedName>
        <fullName evidence="2">Aminopyrimidine aminohydrolase</fullName>
    </submittedName>
</protein>
<organism evidence="2 3">
    <name type="scientific">Mycobacterium shinjukuense</name>
    <dbReference type="NCBI Taxonomy" id="398694"/>
    <lineage>
        <taxon>Bacteria</taxon>
        <taxon>Bacillati</taxon>
        <taxon>Actinomycetota</taxon>
        <taxon>Actinomycetes</taxon>
        <taxon>Mycobacteriales</taxon>
        <taxon>Mycobacteriaceae</taxon>
        <taxon>Mycobacterium</taxon>
    </lineage>
</organism>